<proteinExistence type="predicted"/>
<comment type="caution">
    <text evidence="1">The sequence shown here is derived from an EMBL/GenBank/DDBJ whole genome shotgun (WGS) entry which is preliminary data.</text>
</comment>
<keyword evidence="2" id="KW-1185">Reference proteome</keyword>
<protein>
    <recommendedName>
        <fullName evidence="3">ATP-dependent DNA helicase</fullName>
    </recommendedName>
</protein>
<dbReference type="EMBL" id="JACXVP010000004">
    <property type="protein sequence ID" value="KAG5610858.1"/>
    <property type="molecule type" value="Genomic_DNA"/>
</dbReference>
<reference evidence="1 2" key="1">
    <citation type="submission" date="2020-09" db="EMBL/GenBank/DDBJ databases">
        <title>De no assembly of potato wild relative species, Solanum commersonii.</title>
        <authorList>
            <person name="Cho K."/>
        </authorList>
    </citation>
    <scope>NUCLEOTIDE SEQUENCE [LARGE SCALE GENOMIC DNA]</scope>
    <source>
        <strain evidence="1">LZ3.2</strain>
        <tissue evidence="1">Leaf</tissue>
    </source>
</reference>
<evidence type="ECO:0008006" key="3">
    <source>
        <dbReference type="Google" id="ProtNLM"/>
    </source>
</evidence>
<evidence type="ECO:0000313" key="2">
    <source>
        <dbReference type="Proteomes" id="UP000824120"/>
    </source>
</evidence>
<dbReference type="Proteomes" id="UP000824120">
    <property type="component" value="Chromosome 4"/>
</dbReference>
<dbReference type="AlphaFoldDB" id="A0A9J5ZDX8"/>
<name>A0A9J5ZDX8_SOLCO</name>
<organism evidence="1 2">
    <name type="scientific">Solanum commersonii</name>
    <name type="common">Commerson's wild potato</name>
    <name type="synonym">Commerson's nightshade</name>
    <dbReference type="NCBI Taxonomy" id="4109"/>
    <lineage>
        <taxon>Eukaryota</taxon>
        <taxon>Viridiplantae</taxon>
        <taxon>Streptophyta</taxon>
        <taxon>Embryophyta</taxon>
        <taxon>Tracheophyta</taxon>
        <taxon>Spermatophyta</taxon>
        <taxon>Magnoliopsida</taxon>
        <taxon>eudicotyledons</taxon>
        <taxon>Gunneridae</taxon>
        <taxon>Pentapetalae</taxon>
        <taxon>asterids</taxon>
        <taxon>lamiids</taxon>
        <taxon>Solanales</taxon>
        <taxon>Solanaceae</taxon>
        <taxon>Solanoideae</taxon>
        <taxon>Solaneae</taxon>
        <taxon>Solanum</taxon>
    </lineage>
</organism>
<accession>A0A9J5ZDX8</accession>
<sequence length="156" mass="18041">MITISGMTGCQMAQWATRKELRHLFVTILMHCQVSNSRKRKRLRLKDLQLNEKQTKAYTLFEIEIIILKMGKSLKDIDGMPLPVSTLMQNIGDGSVYVDNKNNLINLLPDVYITPLYNQIESIVDALYLSLLQKYKDQAYLKERVILTPKNEMCMS</sequence>
<gene>
    <name evidence="1" type="ORF">H5410_022139</name>
</gene>
<evidence type="ECO:0000313" key="1">
    <source>
        <dbReference type="EMBL" id="KAG5610858.1"/>
    </source>
</evidence>